<sequence length="118" mass="13372">MKLLADENIPLSVVNALEEAGYDIVWVRGYSPGISDVAVMQYAHSAHRVILTFDKDFGELAVKECATPCPGVILIRIPKKNPAWIAEYVRAVIQSRKDWEGQFSVIEEDRVRMRSLRL</sequence>
<dbReference type="InterPro" id="IPR041049">
    <property type="entry name" value="DUF5615"/>
</dbReference>
<gene>
    <name evidence="2" type="ORF">ASZ90_015290</name>
</gene>
<accession>A0A0W8F2I5</accession>
<dbReference type="AlphaFoldDB" id="A0A0W8F2I5"/>
<name>A0A0W8F2I5_9ZZZZ</name>
<evidence type="ECO:0000313" key="2">
    <source>
        <dbReference type="EMBL" id="KUG15071.1"/>
    </source>
</evidence>
<feature type="domain" description="DUF5615" evidence="1">
    <location>
        <begin position="1"/>
        <end position="108"/>
    </location>
</feature>
<proteinExistence type="predicted"/>
<evidence type="ECO:0000259" key="1">
    <source>
        <dbReference type="Pfam" id="PF18480"/>
    </source>
</evidence>
<organism evidence="2">
    <name type="scientific">hydrocarbon metagenome</name>
    <dbReference type="NCBI Taxonomy" id="938273"/>
    <lineage>
        <taxon>unclassified sequences</taxon>
        <taxon>metagenomes</taxon>
        <taxon>ecological metagenomes</taxon>
    </lineage>
</organism>
<reference evidence="2" key="1">
    <citation type="journal article" date="2015" name="Proc. Natl. Acad. Sci. U.S.A.">
        <title>Networks of energetic and metabolic interactions define dynamics in microbial communities.</title>
        <authorList>
            <person name="Embree M."/>
            <person name="Liu J.K."/>
            <person name="Al-Bassam M.M."/>
            <person name="Zengler K."/>
        </authorList>
    </citation>
    <scope>NUCLEOTIDE SEQUENCE</scope>
</reference>
<dbReference type="EMBL" id="LNQE01001591">
    <property type="protein sequence ID" value="KUG15071.1"/>
    <property type="molecule type" value="Genomic_DNA"/>
</dbReference>
<dbReference type="Pfam" id="PF18480">
    <property type="entry name" value="DUF5615"/>
    <property type="match status" value="1"/>
</dbReference>
<comment type="caution">
    <text evidence="2">The sequence shown here is derived from an EMBL/GenBank/DDBJ whole genome shotgun (WGS) entry which is preliminary data.</text>
</comment>
<protein>
    <recommendedName>
        <fullName evidence="1">DUF5615 domain-containing protein</fullName>
    </recommendedName>
</protein>